<feature type="disulfide bond" evidence="6">
    <location>
        <begin position="154"/>
        <end position="163"/>
    </location>
</feature>
<dbReference type="GO" id="GO:0032991">
    <property type="term" value="C:protein-containing complex"/>
    <property type="evidence" value="ECO:0007669"/>
    <property type="project" value="TreeGrafter"/>
</dbReference>
<evidence type="ECO:0000313" key="9">
    <source>
        <dbReference type="EMBL" id="CAF3378954.1"/>
    </source>
</evidence>
<dbReference type="PANTHER" id="PTHR24049:SF22">
    <property type="entry name" value="DROSOPHILA CRUMBS HOMOLOG"/>
    <property type="match status" value="1"/>
</dbReference>
<feature type="disulfide bond" evidence="6">
    <location>
        <begin position="381"/>
        <end position="390"/>
    </location>
</feature>
<evidence type="ECO:0000256" key="4">
    <source>
        <dbReference type="ARBA" id="ARBA00023157"/>
    </source>
</evidence>
<dbReference type="SMART" id="SM00179">
    <property type="entry name" value="EGF_CA"/>
    <property type="match status" value="7"/>
</dbReference>
<dbReference type="Proteomes" id="UP000663833">
    <property type="component" value="Unassembled WGS sequence"/>
</dbReference>
<feature type="domain" description="EGF-like" evidence="8">
    <location>
        <begin position="125"/>
        <end position="164"/>
    </location>
</feature>
<evidence type="ECO:0000256" key="6">
    <source>
        <dbReference type="PROSITE-ProRule" id="PRU00076"/>
    </source>
</evidence>
<feature type="disulfide bond" evidence="6">
    <location>
        <begin position="50"/>
        <end position="67"/>
    </location>
</feature>
<dbReference type="PROSITE" id="PS00010">
    <property type="entry name" value="ASX_HYDROXYL"/>
    <property type="match status" value="1"/>
</dbReference>
<name>A0A817Y978_9BILA</name>
<evidence type="ECO:0000256" key="1">
    <source>
        <dbReference type="ARBA" id="ARBA00022536"/>
    </source>
</evidence>
<comment type="caution">
    <text evidence="9">The sequence shown here is derived from an EMBL/GenBank/DDBJ whole genome shotgun (WGS) entry which is preliminary data.</text>
</comment>
<reference evidence="9" key="1">
    <citation type="submission" date="2021-02" db="EMBL/GenBank/DDBJ databases">
        <authorList>
            <person name="Nowell W R."/>
        </authorList>
    </citation>
    <scope>NUCLEOTIDE SEQUENCE</scope>
</reference>
<feature type="chain" id="PRO_5032811132" description="EGF-like domain-containing protein" evidence="7">
    <location>
        <begin position="24"/>
        <end position="511"/>
    </location>
</feature>
<evidence type="ECO:0000259" key="8">
    <source>
        <dbReference type="PROSITE" id="PS50026"/>
    </source>
</evidence>
<accession>A0A817Y978</accession>
<proteinExistence type="predicted"/>
<dbReference type="GO" id="GO:0007157">
    <property type="term" value="P:heterophilic cell-cell adhesion via plasma membrane cell adhesion molecules"/>
    <property type="evidence" value="ECO:0007669"/>
    <property type="project" value="TreeGrafter"/>
</dbReference>
<evidence type="ECO:0000256" key="5">
    <source>
        <dbReference type="ARBA" id="ARBA00023180"/>
    </source>
</evidence>
<feature type="disulfide bond" evidence="6">
    <location>
        <begin position="330"/>
        <end position="339"/>
    </location>
</feature>
<dbReference type="GO" id="GO:0045197">
    <property type="term" value="P:establishment or maintenance of epithelial cell apical/basal polarity"/>
    <property type="evidence" value="ECO:0007669"/>
    <property type="project" value="TreeGrafter"/>
</dbReference>
<organism evidence="9 10">
    <name type="scientific">Rotaria socialis</name>
    <dbReference type="NCBI Taxonomy" id="392032"/>
    <lineage>
        <taxon>Eukaryota</taxon>
        <taxon>Metazoa</taxon>
        <taxon>Spiralia</taxon>
        <taxon>Gnathifera</taxon>
        <taxon>Rotifera</taxon>
        <taxon>Eurotatoria</taxon>
        <taxon>Bdelloidea</taxon>
        <taxon>Philodinida</taxon>
        <taxon>Philodinidae</taxon>
        <taxon>Rotaria</taxon>
    </lineage>
</organism>
<feature type="disulfide bond" evidence="6">
    <location>
        <begin position="69"/>
        <end position="78"/>
    </location>
</feature>
<dbReference type="PANTHER" id="PTHR24049">
    <property type="entry name" value="CRUMBS FAMILY MEMBER"/>
    <property type="match status" value="1"/>
</dbReference>
<dbReference type="AlphaFoldDB" id="A0A817Y978"/>
<feature type="domain" description="EGF-like" evidence="8">
    <location>
        <begin position="166"/>
        <end position="202"/>
    </location>
</feature>
<keyword evidence="3" id="KW-0677">Repeat</keyword>
<keyword evidence="1 6" id="KW-0245">EGF-like domain</keyword>
<keyword evidence="2 7" id="KW-0732">Signal</keyword>
<dbReference type="Gene3D" id="2.10.25.10">
    <property type="entry name" value="Laminin"/>
    <property type="match status" value="8"/>
</dbReference>
<dbReference type="PROSITE" id="PS50026">
    <property type="entry name" value="EGF_3"/>
    <property type="match status" value="8"/>
</dbReference>
<sequence length="511" mass="53138">MIAFQFSTISIILIVVSFLHIDASIHRYIRQVTATQCQYPNIVMCDYVQCTNGRCVEDKNSVDCYKCQCAPGFTGKLCDSPIVTPSACNPSCRNGGECSQTATNTFICICPPEYTGNQCETSVLDNHPCITIPTIVCQNGGTCNINGADYLCSCAIGWTGRNCQTPQNSCPVDYCLSGGTCQMNGSAPYCNCPATHFGQRCEILIGGLTTTTTTTTTTTSTTSAGTPPSISCATNPCLNGGSCYATGNSALCLCKQGWSGQSAPYCNCPATHFGQRCEILIGGLTTTTTTTTTTTSTTSAGTPPSISCATNPCLNGGSCYATGNSALCLCKQGWSGQFCSVQNVITTTIATTTATSGTCSPNPCLNGGSCLRHGNSYICVCTLQYTGPTCALVRTTTAPPVISPNSTITCLQQPCRNGATCYNSGSSYFCYCGSNNLYTGKNCETNISPLPTTTTPSPTITTPSPTTITPLPTSNCPLNCGSGTCVNVGSGNQILYACLCQGTLTPTACLK</sequence>
<feature type="disulfide bond" evidence="6">
    <location>
        <begin position="45"/>
        <end position="55"/>
    </location>
</feature>
<feature type="domain" description="EGF-like" evidence="8">
    <location>
        <begin position="228"/>
        <end position="267"/>
    </location>
</feature>
<comment type="caution">
    <text evidence="6">Lacks conserved residue(s) required for the propagation of feature annotation.</text>
</comment>
<feature type="domain" description="EGF-like" evidence="8">
    <location>
        <begin position="84"/>
        <end position="120"/>
    </location>
</feature>
<dbReference type="GO" id="GO:0005509">
    <property type="term" value="F:calcium ion binding"/>
    <property type="evidence" value="ECO:0007669"/>
    <property type="project" value="InterPro"/>
</dbReference>
<dbReference type="FunFam" id="2.10.25.10:FF:000012">
    <property type="entry name" value="Delta-like protein"/>
    <property type="match status" value="2"/>
</dbReference>
<dbReference type="GO" id="GO:0005886">
    <property type="term" value="C:plasma membrane"/>
    <property type="evidence" value="ECO:0007669"/>
    <property type="project" value="TreeGrafter"/>
</dbReference>
<dbReference type="InterPro" id="IPR000742">
    <property type="entry name" value="EGF"/>
</dbReference>
<feature type="domain" description="EGF-like" evidence="8">
    <location>
        <begin position="406"/>
        <end position="444"/>
    </location>
</feature>
<keyword evidence="4 6" id="KW-1015">Disulfide bond</keyword>
<feature type="domain" description="EGF-like" evidence="8">
    <location>
        <begin position="304"/>
        <end position="340"/>
    </location>
</feature>
<dbReference type="InterPro" id="IPR051022">
    <property type="entry name" value="Notch_Cell-Fate_Det"/>
</dbReference>
<dbReference type="EMBL" id="CAJNYD010001878">
    <property type="protein sequence ID" value="CAF3378954.1"/>
    <property type="molecule type" value="Genomic_DNA"/>
</dbReference>
<feature type="disulfide bond" evidence="6">
    <location>
        <begin position="88"/>
        <end position="98"/>
    </location>
</feature>
<protein>
    <recommendedName>
        <fullName evidence="8">EGF-like domain-containing protein</fullName>
    </recommendedName>
</protein>
<feature type="disulfide bond" evidence="6">
    <location>
        <begin position="110"/>
        <end position="119"/>
    </location>
</feature>
<dbReference type="PROSITE" id="PS01186">
    <property type="entry name" value="EGF_2"/>
    <property type="match status" value="4"/>
</dbReference>
<feature type="disulfide bond" evidence="6">
    <location>
        <begin position="192"/>
        <end position="201"/>
    </location>
</feature>
<feature type="signal peptide" evidence="7">
    <location>
        <begin position="1"/>
        <end position="23"/>
    </location>
</feature>
<dbReference type="Pfam" id="PF00008">
    <property type="entry name" value="EGF"/>
    <property type="match status" value="5"/>
</dbReference>
<gene>
    <name evidence="9" type="ORF">LUA448_LOCUS15585</name>
</gene>
<evidence type="ECO:0000313" key="10">
    <source>
        <dbReference type="Proteomes" id="UP000663833"/>
    </source>
</evidence>
<evidence type="ECO:0000256" key="7">
    <source>
        <dbReference type="SAM" id="SignalP"/>
    </source>
</evidence>
<dbReference type="SUPFAM" id="SSF57196">
    <property type="entry name" value="EGF/Laminin"/>
    <property type="match status" value="7"/>
</dbReference>
<evidence type="ECO:0000256" key="3">
    <source>
        <dbReference type="ARBA" id="ARBA00022737"/>
    </source>
</evidence>
<feature type="domain" description="EGF-like" evidence="8">
    <location>
        <begin position="355"/>
        <end position="391"/>
    </location>
</feature>
<dbReference type="InterPro" id="IPR001881">
    <property type="entry name" value="EGF-like_Ca-bd_dom"/>
</dbReference>
<dbReference type="InterPro" id="IPR000152">
    <property type="entry name" value="EGF-type_Asp/Asn_hydroxyl_site"/>
</dbReference>
<dbReference type="PROSITE" id="PS00022">
    <property type="entry name" value="EGF_1"/>
    <property type="match status" value="6"/>
</dbReference>
<feature type="domain" description="EGF-like" evidence="8">
    <location>
        <begin position="41"/>
        <end position="79"/>
    </location>
</feature>
<keyword evidence="5" id="KW-0325">Glycoprotein</keyword>
<evidence type="ECO:0000256" key="2">
    <source>
        <dbReference type="ARBA" id="ARBA00022729"/>
    </source>
</evidence>
<dbReference type="CDD" id="cd00054">
    <property type="entry name" value="EGF_CA"/>
    <property type="match status" value="1"/>
</dbReference>
<dbReference type="SMART" id="SM00181">
    <property type="entry name" value="EGF"/>
    <property type="match status" value="9"/>
</dbReference>